<organism evidence="2 3">
    <name type="scientific">Blattamonas nauphoetae</name>
    <dbReference type="NCBI Taxonomy" id="2049346"/>
    <lineage>
        <taxon>Eukaryota</taxon>
        <taxon>Metamonada</taxon>
        <taxon>Preaxostyla</taxon>
        <taxon>Oxymonadida</taxon>
        <taxon>Blattamonas</taxon>
    </lineage>
</organism>
<proteinExistence type="predicted"/>
<dbReference type="EMBL" id="JARBJD010000108">
    <property type="protein sequence ID" value="KAK2952085.1"/>
    <property type="molecule type" value="Genomic_DNA"/>
</dbReference>
<evidence type="ECO:0000313" key="2">
    <source>
        <dbReference type="EMBL" id="KAK2952085.1"/>
    </source>
</evidence>
<evidence type="ECO:0000313" key="3">
    <source>
        <dbReference type="Proteomes" id="UP001281761"/>
    </source>
</evidence>
<evidence type="ECO:0000256" key="1">
    <source>
        <dbReference type="SAM" id="MobiDB-lite"/>
    </source>
</evidence>
<accession>A0ABQ9XKT3</accession>
<evidence type="ECO:0008006" key="4">
    <source>
        <dbReference type="Google" id="ProtNLM"/>
    </source>
</evidence>
<keyword evidence="3" id="KW-1185">Reference proteome</keyword>
<comment type="caution">
    <text evidence="2">The sequence shown here is derived from an EMBL/GenBank/DDBJ whole genome shotgun (WGS) entry which is preliminary data.</text>
</comment>
<feature type="region of interest" description="Disordered" evidence="1">
    <location>
        <begin position="1"/>
        <end position="21"/>
    </location>
</feature>
<dbReference type="InterPro" id="IPR036397">
    <property type="entry name" value="RNaseH_sf"/>
</dbReference>
<sequence>MSKTTSRQIRRSLLSIPPSDDSEGRIEILFDFDYAPAHRAIVTQQCIQQTCFTHLPHPPYSPDIAICNIYGGAHHTVARNSIKTVKTISIDLIYQCG</sequence>
<gene>
    <name evidence="2" type="ORF">BLNAU_12936</name>
</gene>
<reference evidence="2 3" key="1">
    <citation type="journal article" date="2022" name="bioRxiv">
        <title>Genomics of Preaxostyla Flagellates Illuminates Evolutionary Transitions and the Path Towards Mitochondrial Loss.</title>
        <authorList>
            <person name="Novak L.V.F."/>
            <person name="Treitli S.C."/>
            <person name="Pyrih J."/>
            <person name="Halakuc P."/>
            <person name="Pipaliya S.V."/>
            <person name="Vacek V."/>
            <person name="Brzon O."/>
            <person name="Soukal P."/>
            <person name="Eme L."/>
            <person name="Dacks J.B."/>
            <person name="Karnkowska A."/>
            <person name="Elias M."/>
            <person name="Hampl V."/>
        </authorList>
    </citation>
    <scope>NUCLEOTIDE SEQUENCE [LARGE SCALE GENOMIC DNA]</scope>
    <source>
        <strain evidence="2">NAU3</strain>
        <tissue evidence="2">Gut</tissue>
    </source>
</reference>
<protein>
    <recommendedName>
        <fullName evidence="4">Transposase</fullName>
    </recommendedName>
</protein>
<name>A0ABQ9XKT3_9EUKA</name>
<dbReference type="Gene3D" id="3.30.420.10">
    <property type="entry name" value="Ribonuclease H-like superfamily/Ribonuclease H"/>
    <property type="match status" value="1"/>
</dbReference>
<dbReference type="Proteomes" id="UP001281761">
    <property type="component" value="Unassembled WGS sequence"/>
</dbReference>